<keyword evidence="3" id="KW-1185">Reference proteome</keyword>
<name>A0A8J3YJL9_9ACTN</name>
<protein>
    <submittedName>
        <fullName evidence="2">Uncharacterized protein</fullName>
    </submittedName>
</protein>
<feature type="region of interest" description="Disordered" evidence="1">
    <location>
        <begin position="57"/>
        <end position="92"/>
    </location>
</feature>
<dbReference type="EMBL" id="BOPF01000010">
    <property type="protein sequence ID" value="GIJ46351.1"/>
    <property type="molecule type" value="Genomic_DNA"/>
</dbReference>
<evidence type="ECO:0000256" key="1">
    <source>
        <dbReference type="SAM" id="MobiDB-lite"/>
    </source>
</evidence>
<accession>A0A8J3YJL9</accession>
<reference evidence="2" key="1">
    <citation type="submission" date="2021-01" db="EMBL/GenBank/DDBJ databases">
        <title>Whole genome shotgun sequence of Virgisporangium aliadipatigenens NBRC 105644.</title>
        <authorList>
            <person name="Komaki H."/>
            <person name="Tamura T."/>
        </authorList>
    </citation>
    <scope>NUCLEOTIDE SEQUENCE</scope>
    <source>
        <strain evidence="2">NBRC 105644</strain>
    </source>
</reference>
<comment type="caution">
    <text evidence="2">The sequence shown here is derived from an EMBL/GenBank/DDBJ whole genome shotgun (WGS) entry which is preliminary data.</text>
</comment>
<gene>
    <name evidence="2" type="ORF">Val02_32370</name>
</gene>
<proteinExistence type="predicted"/>
<dbReference type="Proteomes" id="UP000619260">
    <property type="component" value="Unassembled WGS sequence"/>
</dbReference>
<feature type="compositionally biased region" description="Pro residues" evidence="1">
    <location>
        <begin position="75"/>
        <end position="92"/>
    </location>
</feature>
<feature type="compositionally biased region" description="Basic residues" evidence="1">
    <location>
        <begin position="57"/>
        <end position="69"/>
    </location>
</feature>
<dbReference type="AlphaFoldDB" id="A0A8J3YJL9"/>
<sequence length="92" mass="9952">MIMAKKAVELRECDRCGKEPAHTWTITGPEGATREIELCERHGAPVANAYALARPVVRKPGRSAGRGRPRSAPAPAAPPQQLPPAPPEPIWR</sequence>
<evidence type="ECO:0000313" key="3">
    <source>
        <dbReference type="Proteomes" id="UP000619260"/>
    </source>
</evidence>
<organism evidence="2 3">
    <name type="scientific">Virgisporangium aliadipatigenens</name>
    <dbReference type="NCBI Taxonomy" id="741659"/>
    <lineage>
        <taxon>Bacteria</taxon>
        <taxon>Bacillati</taxon>
        <taxon>Actinomycetota</taxon>
        <taxon>Actinomycetes</taxon>
        <taxon>Micromonosporales</taxon>
        <taxon>Micromonosporaceae</taxon>
        <taxon>Virgisporangium</taxon>
    </lineage>
</organism>
<evidence type="ECO:0000313" key="2">
    <source>
        <dbReference type="EMBL" id="GIJ46351.1"/>
    </source>
</evidence>